<evidence type="ECO:0000313" key="10">
    <source>
        <dbReference type="EMBL" id="KEQ92343.1"/>
    </source>
</evidence>
<dbReference type="OMA" id="ANCAQVE"/>
<dbReference type="GO" id="GO:0006584">
    <property type="term" value="P:catecholamine metabolic process"/>
    <property type="evidence" value="ECO:0007669"/>
    <property type="project" value="UniProtKB-KW"/>
</dbReference>
<sequence length="828" mass="92989">MAQFDQSKAYAEQEEVFFDDGRELELLHYVYGKPEIEEIRGNPQKVLAAIDEFARTKKYLMNVGELKGKIVTDLISEVKPETMVELGGYIGYSCILYADAVRKAGGKRYFSLERDPVFGAVIASLVDLAGLSDLVKVIIGSSAVSIQRLHSEGILKHVDMMFLDHYKPAYKTDLKLCEELKIVTPGTVLAADNVIKPGNPPYLEYVRSSVAEKRKAAEASSDESNPDTRFADRTSKQYANRQAEEKLQQSKGNPNLVYESKLINSYEPSGVPVTCENGTAIHRAIVELSTELSWSYRDQQTWLLLCHASVVTVTPVMLTAESSRLAHALQNIKLLALSFFFLPLDTFILFFSYAVRILVAFPATSHRARVRSTYTRYFEPRTVLVTGVGMTKGLVLARLFFIAGHNVIGADFEPPFLPITCGHVSRSIKAFHRLAKPDGTREGSARYCQSILDIVRKEKVDLWVSCSGVASAVEDGQAKEMIELLTKCKAVQYNVATTQKLHEKHSFTEYTKSLGLTVPETHTITSKTAALRVLEDVRPSGKKFIMKFIGTDDSVRGDMTLLPFDSVPATKAHISRLQISESRPWILQQFIDGPEYCTHALVVRGEVKAFTACPSAELLMHYEALPQDSALSRNMLRFTQEYAASDPENFTGHLSFDFLVDHEEAERAKRDPNMVVTLYPIECNPRAHTAVALFNSTPEMIEKGYMSLLEEPTTPKAEGSNGASYTPPVYPHQPGKYYWIGHDLTTCIILPALSLFKIHGNSFGEALDHFGTFLEHLFFWRDGTYEIWDPLPAWWLYHVYWPFQFAKSLVSGFKWSRINVSTTKMFGC</sequence>
<dbReference type="PANTHER" id="PTHR43836:SF2">
    <property type="entry name" value="CATECHOL O-METHYLTRANSFERASE 1-RELATED"/>
    <property type="match status" value="1"/>
</dbReference>
<dbReference type="GO" id="GO:0008171">
    <property type="term" value="F:O-methyltransferase activity"/>
    <property type="evidence" value="ECO:0007669"/>
    <property type="project" value="InterPro"/>
</dbReference>
<dbReference type="GO" id="GO:0005524">
    <property type="term" value="F:ATP binding"/>
    <property type="evidence" value="ECO:0007669"/>
    <property type="project" value="UniProtKB-UniRule"/>
</dbReference>
<comment type="similarity">
    <text evidence="6">Belongs to the class I-like SAM-binding methyltransferase superfamily. Cation-dependent O-methyltransferase family.</text>
</comment>
<evidence type="ECO:0000256" key="4">
    <source>
        <dbReference type="ARBA" id="ARBA00022691"/>
    </source>
</evidence>
<keyword evidence="7" id="KW-0067">ATP-binding</keyword>
<gene>
    <name evidence="10" type="ORF">AUEXF2481DRAFT_68820</name>
</gene>
<dbReference type="SUPFAM" id="SSF56059">
    <property type="entry name" value="Glutathione synthetase ATP-binding domain-like"/>
    <property type="match status" value="1"/>
</dbReference>
<dbReference type="PROSITE" id="PS50975">
    <property type="entry name" value="ATP_GRASP"/>
    <property type="match status" value="1"/>
</dbReference>
<dbReference type="SUPFAM" id="SSF53335">
    <property type="entry name" value="S-adenosyl-L-methionine-dependent methyltransferases"/>
    <property type="match status" value="1"/>
</dbReference>
<dbReference type="InterPro" id="IPR029063">
    <property type="entry name" value="SAM-dependent_MTases_sf"/>
</dbReference>
<evidence type="ECO:0000256" key="5">
    <source>
        <dbReference type="ARBA" id="ARBA00022939"/>
    </source>
</evidence>
<evidence type="ECO:0000256" key="8">
    <source>
        <dbReference type="SAM" id="Phobius"/>
    </source>
</evidence>
<dbReference type="PROSITE" id="PS51682">
    <property type="entry name" value="SAM_OMT_I"/>
    <property type="match status" value="1"/>
</dbReference>
<proteinExistence type="inferred from homology"/>
<dbReference type="AlphaFoldDB" id="A0A074Y3G9"/>
<dbReference type="EMBL" id="KL584771">
    <property type="protein sequence ID" value="KEQ92343.1"/>
    <property type="molecule type" value="Genomic_DNA"/>
</dbReference>
<keyword evidence="11" id="KW-1185">Reference proteome</keyword>
<keyword evidence="8" id="KW-1133">Transmembrane helix</keyword>
<dbReference type="InterPro" id="IPR011761">
    <property type="entry name" value="ATP-grasp"/>
</dbReference>
<dbReference type="GO" id="GO:0032259">
    <property type="term" value="P:methylation"/>
    <property type="evidence" value="ECO:0007669"/>
    <property type="project" value="UniProtKB-KW"/>
</dbReference>
<dbReference type="Gene3D" id="3.40.50.150">
    <property type="entry name" value="Vaccinia Virus protein VP39"/>
    <property type="match status" value="1"/>
</dbReference>
<dbReference type="Pfam" id="PF01596">
    <property type="entry name" value="Methyltransf_3"/>
    <property type="match status" value="1"/>
</dbReference>
<reference evidence="10 11" key="1">
    <citation type="journal article" date="2014" name="BMC Genomics">
        <title>Genome sequencing of four Aureobasidium pullulans varieties: biotechnological potential, stress tolerance, and description of new species.</title>
        <authorList>
            <person name="Gostin Ar C."/>
            <person name="Ohm R.A."/>
            <person name="Kogej T."/>
            <person name="Sonjak S."/>
            <person name="Turk M."/>
            <person name="Zajc J."/>
            <person name="Zalar P."/>
            <person name="Grube M."/>
            <person name="Sun H."/>
            <person name="Han J."/>
            <person name="Sharma A."/>
            <person name="Chiniquy J."/>
            <person name="Ngan C.Y."/>
            <person name="Lipzen A."/>
            <person name="Barry K."/>
            <person name="Grigoriev I.V."/>
            <person name="Gunde-Cimerman N."/>
        </authorList>
    </citation>
    <scope>NUCLEOTIDE SEQUENCE [LARGE SCALE GENOMIC DNA]</scope>
    <source>
        <strain evidence="10 11">EXF-2481</strain>
    </source>
</reference>
<organism evidence="10 11">
    <name type="scientific">Aureobasidium subglaciale (strain EXF-2481)</name>
    <name type="common">Aureobasidium pullulans var. subglaciale</name>
    <dbReference type="NCBI Taxonomy" id="1043005"/>
    <lineage>
        <taxon>Eukaryota</taxon>
        <taxon>Fungi</taxon>
        <taxon>Dikarya</taxon>
        <taxon>Ascomycota</taxon>
        <taxon>Pezizomycotina</taxon>
        <taxon>Dothideomycetes</taxon>
        <taxon>Dothideomycetidae</taxon>
        <taxon>Dothideales</taxon>
        <taxon>Saccotheciaceae</taxon>
        <taxon>Aureobasidium</taxon>
    </lineage>
</organism>
<keyword evidence="7" id="KW-0547">Nucleotide-binding</keyword>
<dbReference type="HOGENOM" id="CLU_344827_0_0_1"/>
<dbReference type="InParanoid" id="A0A074Y3G9"/>
<dbReference type="OrthoDB" id="186626at2759"/>
<evidence type="ECO:0000256" key="3">
    <source>
        <dbReference type="ARBA" id="ARBA00022679"/>
    </source>
</evidence>
<keyword evidence="2" id="KW-0489">Methyltransferase</keyword>
<keyword evidence="8" id="KW-0812">Transmembrane</keyword>
<dbReference type="Proteomes" id="UP000030641">
    <property type="component" value="Unassembled WGS sequence"/>
</dbReference>
<dbReference type="Gene3D" id="3.30.470.20">
    <property type="entry name" value="ATP-grasp fold, B domain"/>
    <property type="match status" value="1"/>
</dbReference>
<dbReference type="GeneID" id="25370604"/>
<dbReference type="EC" id="2.1.1.6" evidence="1"/>
<evidence type="ECO:0000256" key="7">
    <source>
        <dbReference type="PROSITE-ProRule" id="PRU00409"/>
    </source>
</evidence>
<evidence type="ECO:0000259" key="9">
    <source>
        <dbReference type="PROSITE" id="PS50975"/>
    </source>
</evidence>
<feature type="domain" description="ATP-grasp" evidence="9">
    <location>
        <begin position="508"/>
        <end position="714"/>
    </location>
</feature>
<keyword evidence="5" id="KW-0128">Catecholamine metabolism</keyword>
<feature type="transmembrane region" description="Helical" evidence="8">
    <location>
        <begin position="332"/>
        <end position="355"/>
    </location>
</feature>
<protein>
    <recommendedName>
        <fullName evidence="1">catechol O-methyltransferase</fullName>
        <ecNumber evidence="1">2.1.1.6</ecNumber>
    </recommendedName>
</protein>
<evidence type="ECO:0000256" key="6">
    <source>
        <dbReference type="ARBA" id="ARBA00023453"/>
    </source>
</evidence>
<keyword evidence="8" id="KW-0472">Membrane</keyword>
<name>A0A074Y3G9_AURSE</name>
<accession>A0A074Y3G9</accession>
<evidence type="ECO:0000313" key="11">
    <source>
        <dbReference type="Proteomes" id="UP000030641"/>
    </source>
</evidence>
<dbReference type="GO" id="GO:0046872">
    <property type="term" value="F:metal ion binding"/>
    <property type="evidence" value="ECO:0007669"/>
    <property type="project" value="InterPro"/>
</dbReference>
<evidence type="ECO:0000256" key="2">
    <source>
        <dbReference type="ARBA" id="ARBA00022603"/>
    </source>
</evidence>
<keyword evidence="4" id="KW-0949">S-adenosyl-L-methionine</keyword>
<dbReference type="RefSeq" id="XP_013340871.1">
    <property type="nucleotide sequence ID" value="XM_013485417.1"/>
</dbReference>
<evidence type="ECO:0000256" key="1">
    <source>
        <dbReference type="ARBA" id="ARBA00012880"/>
    </source>
</evidence>
<dbReference type="PANTHER" id="PTHR43836">
    <property type="entry name" value="CATECHOL O-METHYLTRANSFERASE 1-RELATED"/>
    <property type="match status" value="1"/>
</dbReference>
<dbReference type="InterPro" id="IPR002935">
    <property type="entry name" value="SAM_O-MeTrfase"/>
</dbReference>
<keyword evidence="3" id="KW-0808">Transferase</keyword>